<feature type="repeat" description="TPR" evidence="1">
    <location>
        <begin position="523"/>
        <end position="556"/>
    </location>
</feature>
<dbReference type="InParanoid" id="A0A5C7EV32"/>
<dbReference type="Pfam" id="PF14559">
    <property type="entry name" value="TPR_19"/>
    <property type="match status" value="1"/>
</dbReference>
<keyword evidence="4" id="KW-1185">Reference proteome</keyword>
<dbReference type="InterPro" id="IPR011990">
    <property type="entry name" value="TPR-like_helical_dom_sf"/>
</dbReference>
<dbReference type="PROSITE" id="PS50005">
    <property type="entry name" value="TPR"/>
    <property type="match status" value="3"/>
</dbReference>
<dbReference type="AlphaFoldDB" id="A0A5C7EV32"/>
<evidence type="ECO:0000313" key="3">
    <source>
        <dbReference type="EMBL" id="TXF10883.1"/>
    </source>
</evidence>
<evidence type="ECO:0000313" key="4">
    <source>
        <dbReference type="Proteomes" id="UP000321201"/>
    </source>
</evidence>
<dbReference type="PANTHER" id="PTHR12558">
    <property type="entry name" value="CELL DIVISION CYCLE 16,23,27"/>
    <property type="match status" value="1"/>
</dbReference>
<feature type="region of interest" description="Disordered" evidence="2">
    <location>
        <begin position="1"/>
        <end position="38"/>
    </location>
</feature>
<feature type="repeat" description="TPR" evidence="1">
    <location>
        <begin position="284"/>
        <end position="317"/>
    </location>
</feature>
<dbReference type="Proteomes" id="UP000321201">
    <property type="component" value="Unassembled WGS sequence"/>
</dbReference>
<dbReference type="Gene3D" id="1.25.40.10">
    <property type="entry name" value="Tetratricopeptide repeat domain"/>
    <property type="match status" value="3"/>
</dbReference>
<dbReference type="InterPro" id="IPR019734">
    <property type="entry name" value="TPR_rpt"/>
</dbReference>
<dbReference type="OrthoDB" id="9766710at2"/>
<dbReference type="RefSeq" id="WP_147800650.1">
    <property type="nucleotide sequence ID" value="NZ_VPFL01000020.1"/>
</dbReference>
<dbReference type="SUPFAM" id="SSF48452">
    <property type="entry name" value="TPR-like"/>
    <property type="match status" value="3"/>
</dbReference>
<dbReference type="SMART" id="SM00028">
    <property type="entry name" value="TPR"/>
    <property type="match status" value="6"/>
</dbReference>
<reference evidence="3 4" key="1">
    <citation type="submission" date="2019-08" db="EMBL/GenBank/DDBJ databases">
        <title>Pelomicrobium methylotrophicum gen. nov., sp. nov. a moderately thermophilic, facultatively anaerobic, lithoautotrophic and methylotrophic bacterium isolated from a terrestrial mud volcano.</title>
        <authorList>
            <person name="Slobodkina G.B."/>
            <person name="Merkel A.Y."/>
            <person name="Slobodkin A.I."/>
        </authorList>
    </citation>
    <scope>NUCLEOTIDE SEQUENCE [LARGE SCALE GENOMIC DNA]</scope>
    <source>
        <strain evidence="3 4">SM250</strain>
    </source>
</reference>
<accession>A0A5C7EV32</accession>
<organism evidence="3 4">
    <name type="scientific">Pelomicrobium methylotrophicum</name>
    <dbReference type="NCBI Taxonomy" id="2602750"/>
    <lineage>
        <taxon>Bacteria</taxon>
        <taxon>Pseudomonadati</taxon>
        <taxon>Pseudomonadota</taxon>
        <taxon>Hydrogenophilia</taxon>
        <taxon>Hydrogenophilia incertae sedis</taxon>
        <taxon>Pelomicrobium</taxon>
    </lineage>
</organism>
<evidence type="ECO:0000256" key="2">
    <source>
        <dbReference type="SAM" id="MobiDB-lite"/>
    </source>
</evidence>
<keyword evidence="1" id="KW-0802">TPR repeat</keyword>
<sequence length="568" mass="63676">MPARPEVAQTQAPAATSQPASPPTAVRPELETAPAPPLPPLELTRQLLYQFLLAEIASQRGELAVASQAYLDLAKKTRDVRIAQRATEIAVYARRSSDALEAAQLWLALDPRAERARQTVAALLVNSGRLEEAKPHLQKLLADEGDQVGQGFLQLNNLLARHPDKAAVFRLTRELAQPYPNVVEARFAVAQAAANAGAREAALAEVRVARSLKPDWGLAVLLEAQLVRQGSPAEALKVYRDYLAQYPKARDVRLAYARALVSERQYADARKQFETVLAEHPRNAEVLVAVGLLAMQLKDYDAAAGYLAQALELDDQDKDSVRLFLGQLEEERKRYERAAAWYLSVGKGQYQLQAQVRYAGVLAKQGKLEQGRAYLRQVAAENPAQEVQLILAEAQLLREAGAYREAFDLLSRALDRMPDNPDLLYDHAMAAEKLDRLDILEKNLRTLIRLKPDHAHAYNALGYTFADRNQRLEEARRLIEKALELSPDDPFILDSMGWVEYRLGRTRQGLDYLQRAYSLRPDPEIAAHLGEVLWVLGRREEARKVWDSALSEHPDNKVLLDVVRKFTH</sequence>
<feature type="repeat" description="TPR" evidence="1">
    <location>
        <begin position="387"/>
        <end position="420"/>
    </location>
</feature>
<dbReference type="PANTHER" id="PTHR12558:SF13">
    <property type="entry name" value="CELL DIVISION CYCLE PROTEIN 27 HOMOLOG"/>
    <property type="match status" value="1"/>
</dbReference>
<comment type="caution">
    <text evidence="3">The sequence shown here is derived from an EMBL/GenBank/DDBJ whole genome shotgun (WGS) entry which is preliminary data.</text>
</comment>
<protein>
    <submittedName>
        <fullName evidence="3">Tetratricopeptide repeat protein</fullName>
    </submittedName>
</protein>
<name>A0A5C7EV32_9PROT</name>
<evidence type="ECO:0000256" key="1">
    <source>
        <dbReference type="PROSITE-ProRule" id="PRU00339"/>
    </source>
</evidence>
<dbReference type="EMBL" id="VPFL01000020">
    <property type="protein sequence ID" value="TXF10883.1"/>
    <property type="molecule type" value="Genomic_DNA"/>
</dbReference>
<feature type="compositionally biased region" description="Low complexity" evidence="2">
    <location>
        <begin position="8"/>
        <end position="19"/>
    </location>
</feature>
<dbReference type="Pfam" id="PF13432">
    <property type="entry name" value="TPR_16"/>
    <property type="match status" value="3"/>
</dbReference>
<gene>
    <name evidence="3" type="ORF">FR698_13110</name>
</gene>
<proteinExistence type="predicted"/>